<organism evidence="2 3">
    <name type="scientific">Thermobifida halotolerans</name>
    <dbReference type="NCBI Taxonomy" id="483545"/>
    <lineage>
        <taxon>Bacteria</taxon>
        <taxon>Bacillati</taxon>
        <taxon>Actinomycetota</taxon>
        <taxon>Actinomycetes</taxon>
        <taxon>Streptosporangiales</taxon>
        <taxon>Nocardiopsidaceae</taxon>
        <taxon>Thermobifida</taxon>
    </lineage>
</organism>
<evidence type="ECO:0000313" key="3">
    <source>
        <dbReference type="Proteomes" id="UP000265719"/>
    </source>
</evidence>
<dbReference type="PANTHER" id="PTHR36151:SF3">
    <property type="entry name" value="ER-BOUND OXYGENASE MPAB_MPAB'_RUBBER OXYGENASE CATALYTIC DOMAIN-CONTAINING PROTEIN"/>
    <property type="match status" value="1"/>
</dbReference>
<dbReference type="GO" id="GO:0016491">
    <property type="term" value="F:oxidoreductase activity"/>
    <property type="evidence" value="ECO:0007669"/>
    <property type="project" value="InterPro"/>
</dbReference>
<name>A0AA97M0G7_9ACTN</name>
<reference evidence="2" key="1">
    <citation type="submission" date="2020-10" db="EMBL/GenBank/DDBJ databases">
        <title>De novo genome project of the cellulose decomposer Thermobifida halotolerans type strain.</title>
        <authorList>
            <person name="Nagy I."/>
            <person name="Horvath B."/>
            <person name="Kukolya J."/>
            <person name="Nagy I."/>
            <person name="Orsini M."/>
        </authorList>
    </citation>
    <scope>NUCLEOTIDE SEQUENCE</scope>
    <source>
        <strain evidence="2">DSM 44931</strain>
    </source>
</reference>
<dbReference type="EMBL" id="CP063196">
    <property type="protein sequence ID" value="UOE21529.1"/>
    <property type="molecule type" value="Genomic_DNA"/>
</dbReference>
<evidence type="ECO:0000313" key="2">
    <source>
        <dbReference type="EMBL" id="UOE21529.1"/>
    </source>
</evidence>
<feature type="domain" description="ER-bound oxygenase mpaB/mpaB'/Rubber oxygenase catalytic" evidence="1">
    <location>
        <begin position="37"/>
        <end position="270"/>
    </location>
</feature>
<keyword evidence="3" id="KW-1185">Reference proteome</keyword>
<dbReference type="Pfam" id="PF09995">
    <property type="entry name" value="MPAB_Lcp_cat"/>
    <property type="match status" value="1"/>
</dbReference>
<dbReference type="PANTHER" id="PTHR36151">
    <property type="entry name" value="BLR2777 PROTEIN"/>
    <property type="match status" value="1"/>
</dbReference>
<sequence length="334" mass="36851">MFRGGSIVRVRAGEERQERTDAASTRPTAALPEDVTWRVHLDRAMWVAGVRALMLQALHPVAMQGVWQRSDFRTDPTGRLLRTADYVAVTTYGSPAEVEQVAARVRRVHARLSFTDPATGRRHRVDEADLLLWVHCAEVTSYLEVVTRAGLRLSRAEADRYLAEQARTAAHVGLDPADVPASVDQMRRYLAAARPALRAGPEAVAAARYLMWPALPDRLAWLRPLKPLWLPVGALAYHTLPDWARRDYRLLPEPPGTQVAVTAALGALRAALHAVPTPLYNLLFDEVTVRRAEAADRRLAAAGYDVSRGLPGLRDPASWPPAEIRAAWSADPAS</sequence>
<dbReference type="InterPro" id="IPR018713">
    <property type="entry name" value="MPAB/Lcp_cat_dom"/>
</dbReference>
<accession>A0AA97M0G7</accession>
<evidence type="ECO:0000259" key="1">
    <source>
        <dbReference type="Pfam" id="PF09995"/>
    </source>
</evidence>
<dbReference type="Proteomes" id="UP000265719">
    <property type="component" value="Chromosome"/>
</dbReference>
<proteinExistence type="predicted"/>
<dbReference type="AlphaFoldDB" id="A0AA97M0G7"/>
<protein>
    <submittedName>
        <fullName evidence="2">DUF2236 domain-containing protein</fullName>
    </submittedName>
</protein>
<dbReference type="KEGG" id="thao:NI17_010745"/>
<gene>
    <name evidence="2" type="ORF">NI17_010745</name>
</gene>